<dbReference type="Pfam" id="PF25342">
    <property type="entry name" value="GT_PLOD"/>
    <property type="match status" value="1"/>
</dbReference>
<organism evidence="2 3">
    <name type="scientific">Phytohabitans maris</name>
    <dbReference type="NCBI Taxonomy" id="3071409"/>
    <lineage>
        <taxon>Bacteria</taxon>
        <taxon>Bacillati</taxon>
        <taxon>Actinomycetota</taxon>
        <taxon>Actinomycetes</taxon>
        <taxon>Micromonosporales</taxon>
        <taxon>Micromonosporaceae</taxon>
    </lineage>
</organism>
<comment type="caution">
    <text evidence="2">The sequence shown here is derived from an EMBL/GenBank/DDBJ whole genome shotgun (WGS) entry which is preliminary data.</text>
</comment>
<feature type="domain" description="PLOD1-3-like GT" evidence="1">
    <location>
        <begin position="48"/>
        <end position="139"/>
    </location>
</feature>
<dbReference type="RefSeq" id="WP_308713211.1">
    <property type="nucleotide sequence ID" value="NZ_JAVHUY010000013.1"/>
</dbReference>
<proteinExistence type="predicted"/>
<dbReference type="Proteomes" id="UP001230908">
    <property type="component" value="Unassembled WGS sequence"/>
</dbReference>
<reference evidence="2 3" key="1">
    <citation type="submission" date="2023-08" db="EMBL/GenBank/DDBJ databases">
        <title>Phytohabitans sansha sp. nov., isolated from marine sediment.</title>
        <authorList>
            <person name="Zhao Y."/>
            <person name="Yi K."/>
        </authorList>
    </citation>
    <scope>NUCLEOTIDE SEQUENCE [LARGE SCALE GENOMIC DNA]</scope>
    <source>
        <strain evidence="2 3">ZYX-F-186</strain>
    </source>
</reference>
<dbReference type="InterPro" id="IPR057589">
    <property type="entry name" value="GT_PLOD"/>
</dbReference>
<evidence type="ECO:0000313" key="2">
    <source>
        <dbReference type="EMBL" id="MDQ7905941.1"/>
    </source>
</evidence>
<evidence type="ECO:0000313" key="3">
    <source>
        <dbReference type="Proteomes" id="UP001230908"/>
    </source>
</evidence>
<keyword evidence="3" id="KW-1185">Reference proteome</keyword>
<accession>A0ABU0ZFV4</accession>
<evidence type="ECO:0000259" key="1">
    <source>
        <dbReference type="Pfam" id="PF25342"/>
    </source>
</evidence>
<name>A0ABU0ZFV4_9ACTN</name>
<dbReference type="CDD" id="cd22997">
    <property type="entry name" value="GT_LH"/>
    <property type="match status" value="1"/>
</dbReference>
<dbReference type="EMBL" id="JAVHUY010000013">
    <property type="protein sequence ID" value="MDQ7905941.1"/>
    <property type="molecule type" value="Genomic_DNA"/>
</dbReference>
<gene>
    <name evidence="2" type="ORF">RB614_15620</name>
</gene>
<sequence>MKVITIATDLDHPFLRRMLIPSCATVGLDLVILHPSKPGFRLCDKRMILTEYLARPAVRDDLVLFTDAYDTLFLRGEPYIREAYAAFPHSVVFSGELNSWPLGAIGFLLQQSPPTRPYPYLNSGGFIGPPSELLALCAKYPTPPSDQFPLLAQLRQHDYEPDELFGPSDQYYWTLVRLLEAETIGVDYCATLFEYLGPQYVDVWNPQKVLRMADFRDRGRDSPSYGQERARLLQRLHSPSTAAQVHFASPITKEVALDLLDEGMLPAWLGKFGERAGVGDAHSHVERIDF</sequence>
<protein>
    <recommendedName>
        <fullName evidence="1">PLOD1-3-like GT domain-containing protein</fullName>
    </recommendedName>
</protein>